<accession>A0ABR2PYV8</accession>
<sequence length="177" mass="18675">MSESLGRSLVWRLVEGYYEKEARYLCSSEGCIRFHEEGGSSNSQSDFSTLGDDLVFGGVSITTDLSDGDLQGSPLAPTTFFDVAPLHAVPEPTPVSSPLAVATTAASLDEREDDVVPEDAVVGTDGLNDVFVVDDSGRVHVAESVLLGDEHDIFVSGVPHAVAGPVTVSPTFDAFEE</sequence>
<keyword evidence="2" id="KW-1185">Reference proteome</keyword>
<proteinExistence type="predicted"/>
<dbReference type="EMBL" id="JBBPBN010000048">
    <property type="protein sequence ID" value="KAK8993638.1"/>
    <property type="molecule type" value="Genomic_DNA"/>
</dbReference>
<name>A0ABR2PYV8_9ROSI</name>
<reference evidence="1 2" key="1">
    <citation type="journal article" date="2024" name="G3 (Bethesda)">
        <title>Genome assembly of Hibiscus sabdariffa L. provides insights into metabolisms of medicinal natural products.</title>
        <authorList>
            <person name="Kim T."/>
        </authorList>
    </citation>
    <scope>NUCLEOTIDE SEQUENCE [LARGE SCALE GENOMIC DNA]</scope>
    <source>
        <strain evidence="1">TK-2024</strain>
        <tissue evidence="1">Old leaves</tissue>
    </source>
</reference>
<gene>
    <name evidence="1" type="ORF">V6N11_007865</name>
</gene>
<evidence type="ECO:0000313" key="2">
    <source>
        <dbReference type="Proteomes" id="UP001396334"/>
    </source>
</evidence>
<evidence type="ECO:0000313" key="1">
    <source>
        <dbReference type="EMBL" id="KAK8993638.1"/>
    </source>
</evidence>
<protein>
    <submittedName>
        <fullName evidence="1">Uncharacterized protein</fullName>
    </submittedName>
</protein>
<dbReference type="Proteomes" id="UP001396334">
    <property type="component" value="Unassembled WGS sequence"/>
</dbReference>
<organism evidence="1 2">
    <name type="scientific">Hibiscus sabdariffa</name>
    <name type="common">roselle</name>
    <dbReference type="NCBI Taxonomy" id="183260"/>
    <lineage>
        <taxon>Eukaryota</taxon>
        <taxon>Viridiplantae</taxon>
        <taxon>Streptophyta</taxon>
        <taxon>Embryophyta</taxon>
        <taxon>Tracheophyta</taxon>
        <taxon>Spermatophyta</taxon>
        <taxon>Magnoliopsida</taxon>
        <taxon>eudicotyledons</taxon>
        <taxon>Gunneridae</taxon>
        <taxon>Pentapetalae</taxon>
        <taxon>rosids</taxon>
        <taxon>malvids</taxon>
        <taxon>Malvales</taxon>
        <taxon>Malvaceae</taxon>
        <taxon>Malvoideae</taxon>
        <taxon>Hibiscus</taxon>
    </lineage>
</organism>
<comment type="caution">
    <text evidence="1">The sequence shown here is derived from an EMBL/GenBank/DDBJ whole genome shotgun (WGS) entry which is preliminary data.</text>
</comment>